<proteinExistence type="predicted"/>
<dbReference type="PANTHER" id="PTHR43280:SF28">
    <property type="entry name" value="HTH-TYPE TRANSCRIPTIONAL ACTIVATOR RHAS"/>
    <property type="match status" value="1"/>
</dbReference>
<evidence type="ECO:0000256" key="10">
    <source>
        <dbReference type="ARBA" id="ARBA00023163"/>
    </source>
</evidence>
<dbReference type="GO" id="GO:0008168">
    <property type="term" value="F:methyltransferase activity"/>
    <property type="evidence" value="ECO:0007669"/>
    <property type="project" value="UniProtKB-KW"/>
</dbReference>
<dbReference type="InterPro" id="IPR004026">
    <property type="entry name" value="Ada_DNA_repair_Zn-bd"/>
</dbReference>
<keyword evidence="6" id="KW-0862">Zinc</keyword>
<dbReference type="GO" id="GO:0006307">
    <property type="term" value="P:DNA alkylation repair"/>
    <property type="evidence" value="ECO:0007669"/>
    <property type="project" value="UniProtKB-ARBA"/>
</dbReference>
<dbReference type="OrthoDB" id="9802228at2"/>
<dbReference type="GO" id="GO:0032259">
    <property type="term" value="P:methylation"/>
    <property type="evidence" value="ECO:0007669"/>
    <property type="project" value="UniProtKB-KW"/>
</dbReference>
<dbReference type="SMART" id="SM00342">
    <property type="entry name" value="HTH_ARAC"/>
    <property type="match status" value="1"/>
</dbReference>
<evidence type="ECO:0000256" key="9">
    <source>
        <dbReference type="ARBA" id="ARBA00023159"/>
    </source>
</evidence>
<evidence type="ECO:0000256" key="7">
    <source>
        <dbReference type="ARBA" id="ARBA00023015"/>
    </source>
</evidence>
<dbReference type="GO" id="GO:0043565">
    <property type="term" value="F:sequence-specific DNA binding"/>
    <property type="evidence" value="ECO:0007669"/>
    <property type="project" value="InterPro"/>
</dbReference>
<organism evidence="13 14">
    <name type="scientific">Paenibacillus thiaminolyticus</name>
    <name type="common">Bacillus thiaminolyticus</name>
    <dbReference type="NCBI Taxonomy" id="49283"/>
    <lineage>
        <taxon>Bacteria</taxon>
        <taxon>Bacillati</taxon>
        <taxon>Bacillota</taxon>
        <taxon>Bacilli</taxon>
        <taxon>Bacillales</taxon>
        <taxon>Paenibacillaceae</taxon>
        <taxon>Paenibacillus</taxon>
    </lineage>
</organism>
<dbReference type="Pfam" id="PF12833">
    <property type="entry name" value="HTH_18"/>
    <property type="match status" value="1"/>
</dbReference>
<evidence type="ECO:0000256" key="5">
    <source>
        <dbReference type="ARBA" id="ARBA00022763"/>
    </source>
</evidence>
<keyword evidence="3" id="KW-0808">Transferase</keyword>
<evidence type="ECO:0000313" key="14">
    <source>
        <dbReference type="Proteomes" id="UP000266177"/>
    </source>
</evidence>
<dbReference type="Gene3D" id="3.40.10.10">
    <property type="entry name" value="DNA Methylphosphotriester Repair Domain"/>
    <property type="match status" value="1"/>
</dbReference>
<keyword evidence="4" id="KW-0479">Metal-binding</keyword>
<dbReference type="InterPro" id="IPR035451">
    <property type="entry name" value="Ada-like_dom_sf"/>
</dbReference>
<dbReference type="SUPFAM" id="SSF57884">
    <property type="entry name" value="Ada DNA repair protein, N-terminal domain (N-Ada 10)"/>
    <property type="match status" value="1"/>
</dbReference>
<keyword evidence="7" id="KW-0805">Transcription regulation</keyword>
<comment type="cofactor">
    <cofactor evidence="1">
        <name>Zn(2+)</name>
        <dbReference type="ChEBI" id="CHEBI:29105"/>
    </cofactor>
</comment>
<accession>A0A3A3GPK0</accession>
<dbReference type="RefSeq" id="WP_119791966.1">
    <property type="nucleotide sequence ID" value="NZ_QYZD01000004.1"/>
</dbReference>
<dbReference type="SUPFAM" id="SSF46689">
    <property type="entry name" value="Homeodomain-like"/>
    <property type="match status" value="2"/>
</dbReference>
<dbReference type="InterPro" id="IPR018060">
    <property type="entry name" value="HTH_AraC"/>
</dbReference>
<name>A0A3A3GPK0_PANTH</name>
<dbReference type="InterPro" id="IPR009057">
    <property type="entry name" value="Homeodomain-like_sf"/>
</dbReference>
<dbReference type="PANTHER" id="PTHR43280">
    <property type="entry name" value="ARAC-FAMILY TRANSCRIPTIONAL REGULATOR"/>
    <property type="match status" value="1"/>
</dbReference>
<evidence type="ECO:0000256" key="4">
    <source>
        <dbReference type="ARBA" id="ARBA00022723"/>
    </source>
</evidence>
<keyword evidence="2" id="KW-0489">Methyltransferase</keyword>
<comment type="caution">
    <text evidence="13">The sequence shown here is derived from an EMBL/GenBank/DDBJ whole genome shotgun (WGS) entry which is preliminary data.</text>
</comment>
<dbReference type="PROSITE" id="PS00041">
    <property type="entry name" value="HTH_ARAC_FAMILY_1"/>
    <property type="match status" value="1"/>
</dbReference>
<dbReference type="EMBL" id="QYZD01000004">
    <property type="protein sequence ID" value="RJG25122.1"/>
    <property type="molecule type" value="Genomic_DNA"/>
</dbReference>
<feature type="domain" description="HTH araC/xylS-type" evidence="12">
    <location>
        <begin position="83"/>
        <end position="181"/>
    </location>
</feature>
<dbReference type="InterPro" id="IPR018062">
    <property type="entry name" value="HTH_AraC-typ_CS"/>
</dbReference>
<dbReference type="InterPro" id="IPR016220">
    <property type="entry name" value="Me-P-triester_DNA_alkyl-Trfase"/>
</dbReference>
<evidence type="ECO:0000256" key="1">
    <source>
        <dbReference type="ARBA" id="ARBA00001947"/>
    </source>
</evidence>
<dbReference type="Gene3D" id="1.10.10.60">
    <property type="entry name" value="Homeodomain-like"/>
    <property type="match status" value="2"/>
</dbReference>
<dbReference type="PROSITE" id="PS01124">
    <property type="entry name" value="HTH_ARAC_FAMILY_2"/>
    <property type="match status" value="1"/>
</dbReference>
<protein>
    <submittedName>
        <fullName evidence="13">AraC family transcriptional regulator</fullName>
    </submittedName>
</protein>
<dbReference type="Pfam" id="PF02805">
    <property type="entry name" value="Ada_Zn_binding"/>
    <property type="match status" value="1"/>
</dbReference>
<dbReference type="GO" id="GO:0003700">
    <property type="term" value="F:DNA-binding transcription factor activity"/>
    <property type="evidence" value="ECO:0007669"/>
    <property type="project" value="InterPro"/>
</dbReference>
<evidence type="ECO:0000313" key="13">
    <source>
        <dbReference type="EMBL" id="RJG25122.1"/>
    </source>
</evidence>
<dbReference type="GO" id="GO:0008270">
    <property type="term" value="F:zinc ion binding"/>
    <property type="evidence" value="ECO:0007669"/>
    <property type="project" value="InterPro"/>
</dbReference>
<gene>
    <name evidence="13" type="ORF">DQX05_06510</name>
</gene>
<keyword evidence="8" id="KW-0238">DNA-binding</keyword>
<dbReference type="PIRSF" id="PIRSF000408">
    <property type="entry name" value="Alkyltransferas_AdaA"/>
    <property type="match status" value="1"/>
</dbReference>
<evidence type="ECO:0000256" key="2">
    <source>
        <dbReference type="ARBA" id="ARBA00022603"/>
    </source>
</evidence>
<dbReference type="FunFam" id="3.40.10.10:FF:000001">
    <property type="entry name" value="DNA-3-methyladenine glycosylase 2"/>
    <property type="match status" value="1"/>
</dbReference>
<dbReference type="AlphaFoldDB" id="A0A3A3GPK0"/>
<sequence length="196" mass="22435">MPEPVTDEMWHAIVSNNSAYDGQFWYAVKSTGIFCRPSCKSRPPKRENVGFFRSPEAALSAHYRPCKRCKPTGQRLPDDEWIAIVTAYIDRNYAEKLTLHRLAEISHGSPYHLHRIFKKIMGVTPVEYVQRRRIGQAKELLRSTKLAIAEVGECVGLANPPYFITLFKQTADCTPAEYRKRQQEAAKEDIDYGKEG</sequence>
<dbReference type="Proteomes" id="UP000266177">
    <property type="component" value="Unassembled WGS sequence"/>
</dbReference>
<keyword evidence="10" id="KW-0804">Transcription</keyword>
<evidence type="ECO:0000259" key="12">
    <source>
        <dbReference type="PROSITE" id="PS01124"/>
    </source>
</evidence>
<evidence type="ECO:0000256" key="3">
    <source>
        <dbReference type="ARBA" id="ARBA00022679"/>
    </source>
</evidence>
<keyword evidence="11" id="KW-0234">DNA repair</keyword>
<reference evidence="13 14" key="1">
    <citation type="submission" date="2018-09" db="EMBL/GenBank/DDBJ databases">
        <title>Paenibacillus SK2017-BO5.</title>
        <authorList>
            <person name="Piskunova J.V."/>
            <person name="Dubiley S.A."/>
            <person name="Severinov K.V."/>
        </authorList>
    </citation>
    <scope>NUCLEOTIDE SEQUENCE [LARGE SCALE GENOMIC DNA]</scope>
    <source>
        <strain evidence="13 14">BO5</strain>
    </source>
</reference>
<keyword evidence="5" id="KW-0227">DNA damage</keyword>
<keyword evidence="9" id="KW-0010">Activator</keyword>
<evidence type="ECO:0000256" key="11">
    <source>
        <dbReference type="ARBA" id="ARBA00023204"/>
    </source>
</evidence>
<evidence type="ECO:0000256" key="6">
    <source>
        <dbReference type="ARBA" id="ARBA00022833"/>
    </source>
</evidence>
<evidence type="ECO:0000256" key="8">
    <source>
        <dbReference type="ARBA" id="ARBA00023125"/>
    </source>
</evidence>